<sequence length="335" mass="35645">MNKSFLWPAVILLFFALPLVIDSNYLLSVLIVIGLYTIIVQGLGILMGYAGQVSFGHGGFFGLGGYAVAIMTTRYDWPPLLALLAAIILPGLIAAVIGRPTLKLRELYLALGTMGFGILIHTMFNEARELTGGPSGIAGIPYLSIGGLTFDNDLKFFYLVWVVVLLVLLGINNLIRSRMGRALRAVSESEHAAETAGIDTSQLKLKAFIFSALLAGLAGGLYAFYITFVSPAPFGFNISVQFVLMAVVGGLGTFLGPLLGAALVVLLGELLRWAIPLVIPGAGGEYEIIFFGLILVVLMIYRPEGLGSFGQIIKSPAAKTPAVPDAGLPERVEIN</sequence>
<dbReference type="STRING" id="341036.SAMN05660649_00939"/>
<comment type="subcellular location">
    <subcellularLocation>
        <location evidence="1">Cell membrane</location>
        <topology evidence="1">Multi-pass membrane protein</topology>
    </subcellularLocation>
</comment>
<feature type="transmembrane region" description="Helical" evidence="6">
    <location>
        <begin position="240"/>
        <end position="267"/>
    </location>
</feature>
<evidence type="ECO:0000256" key="6">
    <source>
        <dbReference type="SAM" id="Phobius"/>
    </source>
</evidence>
<dbReference type="RefSeq" id="WP_092469158.1">
    <property type="nucleotide sequence ID" value="NZ_FOOX01000002.1"/>
</dbReference>
<feature type="transmembrane region" description="Helical" evidence="6">
    <location>
        <begin position="27"/>
        <end position="46"/>
    </location>
</feature>
<dbReference type="GO" id="GO:0015658">
    <property type="term" value="F:branched-chain amino acid transmembrane transporter activity"/>
    <property type="evidence" value="ECO:0007669"/>
    <property type="project" value="InterPro"/>
</dbReference>
<dbReference type="InterPro" id="IPR001851">
    <property type="entry name" value="ABC_transp_permease"/>
</dbReference>
<dbReference type="CDD" id="cd06581">
    <property type="entry name" value="TM_PBP1_LivM_like"/>
    <property type="match status" value="1"/>
</dbReference>
<protein>
    <submittedName>
        <fullName evidence="7">Branched-chain amino acid transport system permease protein</fullName>
    </submittedName>
</protein>
<dbReference type="AlphaFoldDB" id="A0A1I2PRV9"/>
<feature type="transmembrane region" description="Helical" evidence="6">
    <location>
        <begin position="107"/>
        <end position="124"/>
    </location>
</feature>
<feature type="transmembrane region" description="Helical" evidence="6">
    <location>
        <begin position="207"/>
        <end position="228"/>
    </location>
</feature>
<keyword evidence="8" id="KW-1185">Reference proteome</keyword>
<dbReference type="GO" id="GO:0005886">
    <property type="term" value="C:plasma membrane"/>
    <property type="evidence" value="ECO:0007669"/>
    <property type="project" value="UniProtKB-SubCell"/>
</dbReference>
<name>A0A1I2PRV9_9FIRM</name>
<evidence type="ECO:0000313" key="8">
    <source>
        <dbReference type="Proteomes" id="UP000199337"/>
    </source>
</evidence>
<gene>
    <name evidence="7" type="ORF">SAMN05660649_00939</name>
</gene>
<accession>A0A1I2PRV9</accession>
<feature type="transmembrane region" description="Helical" evidence="6">
    <location>
        <begin position="5"/>
        <end position="21"/>
    </location>
</feature>
<dbReference type="EMBL" id="FOOX01000002">
    <property type="protein sequence ID" value="SFG16346.1"/>
    <property type="molecule type" value="Genomic_DNA"/>
</dbReference>
<evidence type="ECO:0000256" key="2">
    <source>
        <dbReference type="ARBA" id="ARBA00022475"/>
    </source>
</evidence>
<evidence type="ECO:0000256" key="4">
    <source>
        <dbReference type="ARBA" id="ARBA00022989"/>
    </source>
</evidence>
<evidence type="ECO:0000313" key="7">
    <source>
        <dbReference type="EMBL" id="SFG16346.1"/>
    </source>
</evidence>
<keyword evidence="4 6" id="KW-1133">Transmembrane helix</keyword>
<keyword evidence="3 6" id="KW-0812">Transmembrane</keyword>
<evidence type="ECO:0000256" key="3">
    <source>
        <dbReference type="ARBA" id="ARBA00022692"/>
    </source>
</evidence>
<dbReference type="Pfam" id="PF02653">
    <property type="entry name" value="BPD_transp_2"/>
    <property type="match status" value="1"/>
</dbReference>
<feature type="transmembrane region" description="Helical" evidence="6">
    <location>
        <begin position="274"/>
        <end position="301"/>
    </location>
</feature>
<feature type="transmembrane region" description="Helical" evidence="6">
    <location>
        <begin position="53"/>
        <end position="71"/>
    </location>
</feature>
<organism evidence="7 8">
    <name type="scientific">Desulfotruncus arcticus DSM 17038</name>
    <dbReference type="NCBI Taxonomy" id="1121424"/>
    <lineage>
        <taxon>Bacteria</taxon>
        <taxon>Bacillati</taxon>
        <taxon>Bacillota</taxon>
        <taxon>Clostridia</taxon>
        <taxon>Eubacteriales</taxon>
        <taxon>Desulfallaceae</taxon>
        <taxon>Desulfotruncus</taxon>
    </lineage>
</organism>
<reference evidence="8" key="1">
    <citation type="submission" date="2016-10" db="EMBL/GenBank/DDBJ databases">
        <authorList>
            <person name="Varghese N."/>
            <person name="Submissions S."/>
        </authorList>
    </citation>
    <scope>NUCLEOTIDE SEQUENCE [LARGE SCALE GENOMIC DNA]</scope>
    <source>
        <strain evidence="8">DSM 17038</strain>
    </source>
</reference>
<keyword evidence="2" id="KW-1003">Cell membrane</keyword>
<dbReference type="InterPro" id="IPR043428">
    <property type="entry name" value="LivM-like"/>
</dbReference>
<evidence type="ECO:0000256" key="1">
    <source>
        <dbReference type="ARBA" id="ARBA00004651"/>
    </source>
</evidence>
<keyword evidence="5 6" id="KW-0472">Membrane</keyword>
<dbReference type="Proteomes" id="UP000199337">
    <property type="component" value="Unassembled WGS sequence"/>
</dbReference>
<feature type="transmembrane region" description="Helical" evidence="6">
    <location>
        <begin position="77"/>
        <end position="98"/>
    </location>
</feature>
<feature type="transmembrane region" description="Helical" evidence="6">
    <location>
        <begin position="156"/>
        <end position="175"/>
    </location>
</feature>
<dbReference type="PANTHER" id="PTHR30482">
    <property type="entry name" value="HIGH-AFFINITY BRANCHED-CHAIN AMINO ACID TRANSPORT SYSTEM PERMEASE"/>
    <property type="match status" value="1"/>
</dbReference>
<dbReference type="OrthoDB" id="9789927at2"/>
<dbReference type="PANTHER" id="PTHR30482:SF18">
    <property type="entry name" value="BRANCHED AMINO ACID TRANSPORT SYSTEM PERMEASE"/>
    <property type="match status" value="1"/>
</dbReference>
<evidence type="ECO:0000256" key="5">
    <source>
        <dbReference type="ARBA" id="ARBA00023136"/>
    </source>
</evidence>
<proteinExistence type="predicted"/>